<dbReference type="RefSeq" id="WP_116300648.1">
    <property type="nucleotide sequence ID" value="NZ_NFZV01000001.1"/>
</dbReference>
<dbReference type="InterPro" id="IPR058531">
    <property type="entry name" value="Baseplate_J_M"/>
</dbReference>
<feature type="domain" description="Baseplate J-like C-terminal" evidence="2">
    <location>
        <begin position="216"/>
        <end position="293"/>
    </location>
</feature>
<gene>
    <name evidence="3" type="ORF">CAL65_00905</name>
</gene>
<evidence type="ECO:0000259" key="1">
    <source>
        <dbReference type="Pfam" id="PF26078"/>
    </source>
</evidence>
<evidence type="ECO:0000313" key="4">
    <source>
        <dbReference type="Proteomes" id="UP000256763"/>
    </source>
</evidence>
<dbReference type="Pfam" id="PF26079">
    <property type="entry name" value="Baseplate_J_C"/>
    <property type="match status" value="1"/>
</dbReference>
<dbReference type="InterPro" id="IPR052726">
    <property type="entry name" value="Phage_Baseplate_Hub"/>
</dbReference>
<dbReference type="PANTHER" id="PTHR35862:SF1">
    <property type="entry name" value="FELS-2 PROPHAGE PROTEIN"/>
    <property type="match status" value="1"/>
</dbReference>
<dbReference type="EMBL" id="NFZW01000001">
    <property type="protein sequence ID" value="RFA39395.1"/>
    <property type="molecule type" value="Genomic_DNA"/>
</dbReference>
<evidence type="ECO:0000313" key="3">
    <source>
        <dbReference type="EMBL" id="RFA39395.1"/>
    </source>
</evidence>
<dbReference type="InterPro" id="IPR014507">
    <property type="entry name" value="Baseplate_assembly_J_pred"/>
</dbReference>
<sequence length="299" mass="33265">MSRSSIDLSQLPAPEIVEQLDYEDILAQRKSAFLSRHPQAADVLNRESEPATRLLEESAYREMILRQEFNDRARLLLLAYSQGSTLDHLGVTFHRTPRLVIDAGDPDANPPIPPTYESDAAYIERILMAGDSYSTAGARPAYVYHARSASGQVKDASCTRPNGGEILITVLSHDGNGVPSQELLDIVHARVNDEDLRPLNDKVETRPAIVTEYTTRARLVLFEGADEPTVKAAARQRVEQFVRRMHVLGRDLVRDALLARLYVEGVKRVELESPAEDIHCDLTQAAYCAAIELEVGHDD</sequence>
<dbReference type="PIRSF" id="PIRSF020481">
    <property type="entry name" value="BAP"/>
    <property type="match status" value="1"/>
</dbReference>
<feature type="domain" description="Baseplate J-like central" evidence="1">
    <location>
        <begin position="134"/>
        <end position="204"/>
    </location>
</feature>
<comment type="caution">
    <text evidence="3">The sequence shown here is derived from an EMBL/GenBank/DDBJ whole genome shotgun (WGS) entry which is preliminary data.</text>
</comment>
<dbReference type="OrthoDB" id="9793802at2"/>
<dbReference type="Proteomes" id="UP000256763">
    <property type="component" value="Unassembled WGS sequence"/>
</dbReference>
<dbReference type="AlphaFoldDB" id="A0A3E0X3Z4"/>
<evidence type="ECO:0000259" key="2">
    <source>
        <dbReference type="Pfam" id="PF26079"/>
    </source>
</evidence>
<dbReference type="InterPro" id="IPR058530">
    <property type="entry name" value="Baseplate_J-like_C"/>
</dbReference>
<name>A0A3E0X3Z4_9GAMM</name>
<protein>
    <submittedName>
        <fullName evidence="3">Uncharacterized protein</fullName>
    </submittedName>
</protein>
<dbReference type="Pfam" id="PF26078">
    <property type="entry name" value="Baseplate_J_M"/>
    <property type="match status" value="1"/>
</dbReference>
<organism evidence="3 4">
    <name type="scientific">Alkalilimnicola ehrlichii</name>
    <dbReference type="NCBI Taxonomy" id="351052"/>
    <lineage>
        <taxon>Bacteria</taxon>
        <taxon>Pseudomonadati</taxon>
        <taxon>Pseudomonadota</taxon>
        <taxon>Gammaproteobacteria</taxon>
        <taxon>Chromatiales</taxon>
        <taxon>Ectothiorhodospiraceae</taxon>
        <taxon>Alkalilimnicola</taxon>
    </lineage>
</organism>
<keyword evidence="4" id="KW-1185">Reference proteome</keyword>
<dbReference type="PANTHER" id="PTHR35862">
    <property type="entry name" value="FELS-2 PROPHAGE PROTEIN"/>
    <property type="match status" value="1"/>
</dbReference>
<reference evidence="4" key="1">
    <citation type="submission" date="2017-05" db="EMBL/GenBank/DDBJ databases">
        <authorList>
            <person name="Sharma S."/>
            <person name="Sidhu C."/>
            <person name="Pinnaka A.K."/>
        </authorList>
    </citation>
    <scope>NUCLEOTIDE SEQUENCE [LARGE SCALE GENOMIC DNA]</scope>
    <source>
        <strain evidence="4">AK93</strain>
    </source>
</reference>
<proteinExistence type="predicted"/>
<accession>A0A3E0X3Z4</accession>